<evidence type="ECO:0000259" key="11">
    <source>
        <dbReference type="PROSITE" id="PS50883"/>
    </source>
</evidence>
<dbReference type="CDD" id="cd01948">
    <property type="entry name" value="EAL"/>
    <property type="match status" value="1"/>
</dbReference>
<sequence length="530" mass="58108">MRIFWMRRYFARAWFRCLLVAALIIGGGICGAWISKLVIVSSDRADMRRYTDQVLDRAVDVFAEVDDMLAVINGSPFPFCSTEEISYLRDILFRTKFLKDLGRVKDGAFHCSAVFGKGRKPMPLITHDFETLDGKLIYTKARLAISNTTAPIIGTGHANVVLDPQAFETLKNPDYTFSVMFNPVGMPETIGLFGTLNQGAIGRVRPSGGGRQGGTIFRNVCRKTACVTVNVEVGRLEASAQPMTIILTLFGAALGGALGVILILLRRNTMSMKARLQQAIARKRLTVEYQPIVDIVTGKPVAAEALARWRDNGEAISPDVFISVAEKSGLINRLTTCIIEHVLDDMAAFLVANRNFHININISAADLFDRQFNDWLAARLKAANVASDQILLEITEQSTANSSDAIAAIRRLRARGHKIFIDDFGTGYSSLAYLGELSVDGIKIDRSFTRTIGTGSVSVSIIPQIIGMAHVHHLAIVVEGIETEAQRDYFAALVPKVDGQGWLFGRPTTSAAIREMLHASREQSNATSDI</sequence>
<keyword evidence="4" id="KW-0973">c-di-GMP</keyword>
<dbReference type="GO" id="GO:0005886">
    <property type="term" value="C:plasma membrane"/>
    <property type="evidence" value="ECO:0007669"/>
    <property type="project" value="UniProtKB-SubCell"/>
</dbReference>
<feature type="domain" description="EAL" evidence="11">
    <location>
        <begin position="269"/>
        <end position="521"/>
    </location>
</feature>
<evidence type="ECO:0000256" key="7">
    <source>
        <dbReference type="ARBA" id="ARBA00022989"/>
    </source>
</evidence>
<keyword evidence="5 10" id="KW-0812">Transmembrane</keyword>
<comment type="subcellular location">
    <subcellularLocation>
        <location evidence="1">Cell membrane</location>
        <topology evidence="1">Multi-pass membrane protein</topology>
    </subcellularLocation>
</comment>
<organism evidence="12 13">
    <name type="scientific">Phyllobacterium pellucidum</name>
    <dbReference type="NCBI Taxonomy" id="2740464"/>
    <lineage>
        <taxon>Bacteria</taxon>
        <taxon>Pseudomonadati</taxon>
        <taxon>Pseudomonadota</taxon>
        <taxon>Alphaproteobacteria</taxon>
        <taxon>Hyphomicrobiales</taxon>
        <taxon>Phyllobacteriaceae</taxon>
        <taxon>Phyllobacterium</taxon>
    </lineage>
</organism>
<proteinExistence type="predicted"/>
<dbReference type="InterPro" id="IPR035919">
    <property type="entry name" value="EAL_sf"/>
</dbReference>
<keyword evidence="7 10" id="KW-1133">Transmembrane helix</keyword>
<evidence type="ECO:0000313" key="12">
    <source>
        <dbReference type="EMBL" id="NTS32402.1"/>
    </source>
</evidence>
<evidence type="ECO:0000256" key="3">
    <source>
        <dbReference type="ARBA" id="ARBA00022475"/>
    </source>
</evidence>
<dbReference type="Pfam" id="PF00563">
    <property type="entry name" value="EAL"/>
    <property type="match status" value="1"/>
</dbReference>
<evidence type="ECO:0000256" key="8">
    <source>
        <dbReference type="ARBA" id="ARBA00023136"/>
    </source>
</evidence>
<evidence type="ECO:0000256" key="2">
    <source>
        <dbReference type="ARBA" id="ARBA00012282"/>
    </source>
</evidence>
<dbReference type="EMBL" id="JABUMX010000003">
    <property type="protein sequence ID" value="NTS32402.1"/>
    <property type="molecule type" value="Genomic_DNA"/>
</dbReference>
<evidence type="ECO:0000256" key="9">
    <source>
        <dbReference type="ARBA" id="ARBA00034290"/>
    </source>
</evidence>
<dbReference type="InterPro" id="IPR001633">
    <property type="entry name" value="EAL_dom"/>
</dbReference>
<comment type="catalytic activity">
    <reaction evidence="9">
        <text>3',3'-c-di-GMP + H2O = 5'-phosphoguanylyl(3'-&gt;5')guanosine + H(+)</text>
        <dbReference type="Rhea" id="RHEA:24902"/>
        <dbReference type="ChEBI" id="CHEBI:15377"/>
        <dbReference type="ChEBI" id="CHEBI:15378"/>
        <dbReference type="ChEBI" id="CHEBI:58754"/>
        <dbReference type="ChEBI" id="CHEBI:58805"/>
        <dbReference type="EC" id="3.1.4.52"/>
    </reaction>
</comment>
<dbReference type="PROSITE" id="PS50883">
    <property type="entry name" value="EAL"/>
    <property type="match status" value="1"/>
</dbReference>
<evidence type="ECO:0000256" key="1">
    <source>
        <dbReference type="ARBA" id="ARBA00004651"/>
    </source>
</evidence>
<dbReference type="InterPro" id="IPR024744">
    <property type="entry name" value="CSS-motif_dom"/>
</dbReference>
<keyword evidence="13" id="KW-1185">Reference proteome</keyword>
<protein>
    <recommendedName>
        <fullName evidence="2">cyclic-guanylate-specific phosphodiesterase</fullName>
        <ecNumber evidence="2">3.1.4.52</ecNumber>
    </recommendedName>
</protein>
<keyword evidence="3" id="KW-1003">Cell membrane</keyword>
<name>A0A849VR26_9HYPH</name>
<evidence type="ECO:0000256" key="4">
    <source>
        <dbReference type="ARBA" id="ARBA00022636"/>
    </source>
</evidence>
<dbReference type="RefSeq" id="WP_113281516.1">
    <property type="nucleotide sequence ID" value="NZ_JABUMX010000003.1"/>
</dbReference>
<dbReference type="SMART" id="SM00052">
    <property type="entry name" value="EAL"/>
    <property type="match status" value="1"/>
</dbReference>
<dbReference type="EC" id="3.1.4.52" evidence="2"/>
<dbReference type="Gene3D" id="3.20.20.450">
    <property type="entry name" value="EAL domain"/>
    <property type="match status" value="1"/>
</dbReference>
<evidence type="ECO:0000256" key="6">
    <source>
        <dbReference type="ARBA" id="ARBA00022801"/>
    </source>
</evidence>
<reference evidence="12 13" key="1">
    <citation type="submission" date="2020-05" db="EMBL/GenBank/DDBJ databases">
        <authorList>
            <person name="Kim M.K."/>
        </authorList>
    </citation>
    <scope>NUCLEOTIDE SEQUENCE [LARGE SCALE GENOMIC DNA]</scope>
    <source>
        <strain evidence="12 13">BT25</strain>
    </source>
</reference>
<evidence type="ECO:0000313" key="13">
    <source>
        <dbReference type="Proteomes" id="UP000550508"/>
    </source>
</evidence>
<dbReference type="PANTHER" id="PTHR33121">
    <property type="entry name" value="CYCLIC DI-GMP PHOSPHODIESTERASE PDEF"/>
    <property type="match status" value="1"/>
</dbReference>
<accession>A0A849VR26</accession>
<keyword evidence="8 10" id="KW-0472">Membrane</keyword>
<evidence type="ECO:0000256" key="5">
    <source>
        <dbReference type="ARBA" id="ARBA00022692"/>
    </source>
</evidence>
<feature type="transmembrane region" description="Helical" evidence="10">
    <location>
        <begin position="245"/>
        <end position="265"/>
    </location>
</feature>
<comment type="caution">
    <text evidence="12">The sequence shown here is derived from an EMBL/GenBank/DDBJ whole genome shotgun (WGS) entry which is preliminary data.</text>
</comment>
<evidence type="ECO:0000256" key="10">
    <source>
        <dbReference type="SAM" id="Phobius"/>
    </source>
</evidence>
<dbReference type="InterPro" id="IPR050706">
    <property type="entry name" value="Cyclic-di-GMP_PDE-like"/>
</dbReference>
<dbReference type="SUPFAM" id="SSF141868">
    <property type="entry name" value="EAL domain-like"/>
    <property type="match status" value="1"/>
</dbReference>
<dbReference type="Pfam" id="PF12792">
    <property type="entry name" value="CSS-motif"/>
    <property type="match status" value="1"/>
</dbReference>
<keyword evidence="6" id="KW-0378">Hydrolase</keyword>
<dbReference type="Proteomes" id="UP000550508">
    <property type="component" value="Unassembled WGS sequence"/>
</dbReference>
<gene>
    <name evidence="12" type="ORF">HQ945_14170</name>
</gene>
<dbReference type="PANTHER" id="PTHR33121:SF79">
    <property type="entry name" value="CYCLIC DI-GMP PHOSPHODIESTERASE PDED-RELATED"/>
    <property type="match status" value="1"/>
</dbReference>
<dbReference type="GO" id="GO:0071111">
    <property type="term" value="F:cyclic-guanylate-specific phosphodiesterase activity"/>
    <property type="evidence" value="ECO:0007669"/>
    <property type="project" value="UniProtKB-EC"/>
</dbReference>
<dbReference type="AlphaFoldDB" id="A0A849VR26"/>